<gene>
    <name evidence="3" type="ORF">J0656_05120</name>
</gene>
<dbReference type="Pfam" id="PF13102">
    <property type="entry name" value="Phage_int_SAM_5"/>
    <property type="match status" value="1"/>
</dbReference>
<sequence length="125" mass="15027">MRHKLFTIHGKLVAKGKSYTAQDIVDRLFTTEKNERMLIVLFQEHNEGIRELVGREYSIGRYYQHNRTLKHLRKFKQKEFDEDDFPIKKVDLQFIQRFEHHLLVFRAGGRNTVSKYVTISKRSCE</sequence>
<evidence type="ECO:0000259" key="2">
    <source>
        <dbReference type="Pfam" id="PF13102"/>
    </source>
</evidence>
<dbReference type="EMBL" id="JAFLNL010000002">
    <property type="protein sequence ID" value="MBO0353391.1"/>
    <property type="molecule type" value="Genomic_DNA"/>
</dbReference>
<evidence type="ECO:0000313" key="4">
    <source>
        <dbReference type="Proteomes" id="UP000664044"/>
    </source>
</evidence>
<organism evidence="3 4">
    <name type="scientific">Flagellimonas aurea</name>
    <dbReference type="NCBI Taxonomy" id="2915619"/>
    <lineage>
        <taxon>Bacteria</taxon>
        <taxon>Pseudomonadati</taxon>
        <taxon>Bacteroidota</taxon>
        <taxon>Flavobacteriia</taxon>
        <taxon>Flavobacteriales</taxon>
        <taxon>Flavobacteriaceae</taxon>
        <taxon>Flagellimonas</taxon>
    </lineage>
</organism>
<keyword evidence="4" id="KW-1185">Reference proteome</keyword>
<dbReference type="InterPro" id="IPR025269">
    <property type="entry name" value="SAM-like_dom"/>
</dbReference>
<keyword evidence="1" id="KW-0238">DNA-binding</keyword>
<proteinExistence type="predicted"/>
<accession>A0ABS3G1V7</accession>
<evidence type="ECO:0000256" key="1">
    <source>
        <dbReference type="ARBA" id="ARBA00023125"/>
    </source>
</evidence>
<reference evidence="3 4" key="1">
    <citation type="submission" date="2021-03" db="EMBL/GenBank/DDBJ databases">
        <title>Muricauda lutimaris sp. nov. and Muricauda ruestringensis sp. nov, two marine members of the Flavobacteriaceae isolated from deep sea sediments of Western Pacific.</title>
        <authorList>
            <person name="Zhao S."/>
            <person name="Liu R."/>
        </authorList>
    </citation>
    <scope>NUCLEOTIDE SEQUENCE [LARGE SCALE GENOMIC DNA]</scope>
    <source>
        <strain evidence="3 4">BC31-1-A7</strain>
    </source>
</reference>
<evidence type="ECO:0000313" key="3">
    <source>
        <dbReference type="EMBL" id="MBO0353391.1"/>
    </source>
</evidence>
<feature type="domain" description="Phage integrase SAM-like" evidence="2">
    <location>
        <begin position="38"/>
        <end position="119"/>
    </location>
</feature>
<dbReference type="InterPro" id="IPR010998">
    <property type="entry name" value="Integrase_recombinase_N"/>
</dbReference>
<name>A0ABS3G1V7_9FLAO</name>
<dbReference type="Proteomes" id="UP000664044">
    <property type="component" value="Unassembled WGS sequence"/>
</dbReference>
<dbReference type="Gene3D" id="1.10.150.130">
    <property type="match status" value="1"/>
</dbReference>
<comment type="caution">
    <text evidence="3">The sequence shown here is derived from an EMBL/GenBank/DDBJ whole genome shotgun (WGS) entry which is preliminary data.</text>
</comment>
<protein>
    <submittedName>
        <fullName evidence="3">Phage integrase SAM-like domain-containing protein</fullName>
    </submittedName>
</protein>